<dbReference type="Pfam" id="PF00096">
    <property type="entry name" value="zf-C2H2"/>
    <property type="match status" value="2"/>
</dbReference>
<keyword evidence="8" id="KW-0238">DNA-binding</keyword>
<keyword evidence="4" id="KW-0677">Repeat</keyword>
<evidence type="ECO:0000259" key="12">
    <source>
        <dbReference type="PROSITE" id="PS50157"/>
    </source>
</evidence>
<dbReference type="GO" id="GO:0008270">
    <property type="term" value="F:zinc ion binding"/>
    <property type="evidence" value="ECO:0007669"/>
    <property type="project" value="UniProtKB-KW"/>
</dbReference>
<evidence type="ECO:0000256" key="4">
    <source>
        <dbReference type="ARBA" id="ARBA00022737"/>
    </source>
</evidence>
<dbReference type="Gene3D" id="3.30.160.60">
    <property type="entry name" value="Classic Zinc Finger"/>
    <property type="match status" value="3"/>
</dbReference>
<evidence type="ECO:0000313" key="14">
    <source>
        <dbReference type="Proteomes" id="UP001286313"/>
    </source>
</evidence>
<keyword evidence="3" id="KW-0479">Metal-binding</keyword>
<keyword evidence="9" id="KW-0804">Transcription</keyword>
<comment type="caution">
    <text evidence="13">The sequence shown here is derived from an EMBL/GenBank/DDBJ whole genome shotgun (WGS) entry which is preliminary data.</text>
</comment>
<comment type="similarity">
    <text evidence="2">Belongs to the krueppel C2H2-type zinc-finger protein family.</text>
</comment>
<dbReference type="InterPro" id="IPR013087">
    <property type="entry name" value="Znf_C2H2_type"/>
</dbReference>
<evidence type="ECO:0000256" key="11">
    <source>
        <dbReference type="PROSITE-ProRule" id="PRU00042"/>
    </source>
</evidence>
<organism evidence="13 14">
    <name type="scientific">Petrolisthes cinctipes</name>
    <name type="common">Flat porcelain crab</name>
    <dbReference type="NCBI Taxonomy" id="88211"/>
    <lineage>
        <taxon>Eukaryota</taxon>
        <taxon>Metazoa</taxon>
        <taxon>Ecdysozoa</taxon>
        <taxon>Arthropoda</taxon>
        <taxon>Crustacea</taxon>
        <taxon>Multicrustacea</taxon>
        <taxon>Malacostraca</taxon>
        <taxon>Eumalacostraca</taxon>
        <taxon>Eucarida</taxon>
        <taxon>Decapoda</taxon>
        <taxon>Pleocyemata</taxon>
        <taxon>Anomura</taxon>
        <taxon>Galatheoidea</taxon>
        <taxon>Porcellanidae</taxon>
        <taxon>Petrolisthes</taxon>
    </lineage>
</organism>
<evidence type="ECO:0000256" key="8">
    <source>
        <dbReference type="ARBA" id="ARBA00023125"/>
    </source>
</evidence>
<dbReference type="GO" id="GO:0003677">
    <property type="term" value="F:DNA binding"/>
    <property type="evidence" value="ECO:0007669"/>
    <property type="project" value="UniProtKB-KW"/>
</dbReference>
<dbReference type="GO" id="GO:0005634">
    <property type="term" value="C:nucleus"/>
    <property type="evidence" value="ECO:0007669"/>
    <property type="project" value="UniProtKB-SubCell"/>
</dbReference>
<reference evidence="13" key="1">
    <citation type="submission" date="2023-10" db="EMBL/GenBank/DDBJ databases">
        <title>Genome assemblies of two species of porcelain crab, Petrolisthes cinctipes and Petrolisthes manimaculis (Anomura: Porcellanidae).</title>
        <authorList>
            <person name="Angst P."/>
        </authorList>
    </citation>
    <scope>NUCLEOTIDE SEQUENCE</scope>
    <source>
        <strain evidence="13">PB745_01</strain>
        <tissue evidence="13">Gill</tissue>
    </source>
</reference>
<dbReference type="GO" id="GO:0000981">
    <property type="term" value="F:DNA-binding transcription factor activity, RNA polymerase II-specific"/>
    <property type="evidence" value="ECO:0007669"/>
    <property type="project" value="TreeGrafter"/>
</dbReference>
<evidence type="ECO:0000313" key="13">
    <source>
        <dbReference type="EMBL" id="KAK3868613.1"/>
    </source>
</evidence>
<dbReference type="PANTHER" id="PTHR24394">
    <property type="entry name" value="ZINC FINGER PROTEIN"/>
    <property type="match status" value="1"/>
</dbReference>
<comment type="subcellular location">
    <subcellularLocation>
        <location evidence="1">Nucleus</location>
    </subcellularLocation>
</comment>
<evidence type="ECO:0000256" key="5">
    <source>
        <dbReference type="ARBA" id="ARBA00022771"/>
    </source>
</evidence>
<gene>
    <name evidence="13" type="ORF">Pcinc_026000</name>
</gene>
<protein>
    <recommendedName>
        <fullName evidence="12">C2H2-type domain-containing protein</fullName>
    </recommendedName>
</protein>
<dbReference type="PROSITE" id="PS00028">
    <property type="entry name" value="ZINC_FINGER_C2H2_1"/>
    <property type="match status" value="1"/>
</dbReference>
<dbReference type="AlphaFoldDB" id="A0AAE1KC83"/>
<evidence type="ECO:0000256" key="3">
    <source>
        <dbReference type="ARBA" id="ARBA00022723"/>
    </source>
</evidence>
<keyword evidence="7" id="KW-0805">Transcription regulation</keyword>
<dbReference type="FunFam" id="3.30.160.60:FF:000075">
    <property type="entry name" value="Putative zinc finger protein 536"/>
    <property type="match status" value="1"/>
</dbReference>
<name>A0AAE1KC83_PETCI</name>
<dbReference type="PANTHER" id="PTHR24394:SF44">
    <property type="entry name" value="ZINC FINGER PROTEIN 271-LIKE"/>
    <property type="match status" value="1"/>
</dbReference>
<keyword evidence="10" id="KW-0539">Nucleus</keyword>
<evidence type="ECO:0000256" key="6">
    <source>
        <dbReference type="ARBA" id="ARBA00022833"/>
    </source>
</evidence>
<dbReference type="InterPro" id="IPR036236">
    <property type="entry name" value="Znf_C2H2_sf"/>
</dbReference>
<dbReference type="EMBL" id="JAWQEG010002971">
    <property type="protein sequence ID" value="KAK3868613.1"/>
    <property type="molecule type" value="Genomic_DNA"/>
</dbReference>
<accession>A0AAE1KC83</accession>
<dbReference type="FunFam" id="3.30.160.60:FF:000100">
    <property type="entry name" value="Zinc finger 45-like"/>
    <property type="match status" value="1"/>
</dbReference>
<keyword evidence="5 11" id="KW-0863">Zinc-finger</keyword>
<evidence type="ECO:0000256" key="10">
    <source>
        <dbReference type="ARBA" id="ARBA00023242"/>
    </source>
</evidence>
<evidence type="ECO:0000256" key="2">
    <source>
        <dbReference type="ARBA" id="ARBA00006991"/>
    </source>
</evidence>
<sequence>MSNIGVIQYHDGAASLGAVPEGDDLYHHNLEESVGAGLAGGLMMEGELLGRLPHALLCPHCGRSYTHRSTLRRHLRAHSDDKPYGCGMCGYRAIQRSDVTRHMRTHTGEKPYPCPHCQHRASQSGDLDRHIVSVHPDLCHECQICPHRAPTHASMVSHLRKKHN</sequence>
<evidence type="ECO:0000256" key="9">
    <source>
        <dbReference type="ARBA" id="ARBA00023163"/>
    </source>
</evidence>
<keyword evidence="14" id="KW-1185">Reference proteome</keyword>
<dbReference type="SMART" id="SM00355">
    <property type="entry name" value="ZnF_C2H2"/>
    <property type="match status" value="4"/>
</dbReference>
<proteinExistence type="inferred from homology"/>
<dbReference type="FunFam" id="3.30.160.60:FF:002714">
    <property type="entry name" value="Uncharacterized protein"/>
    <property type="match status" value="1"/>
</dbReference>
<evidence type="ECO:0000256" key="7">
    <source>
        <dbReference type="ARBA" id="ARBA00023015"/>
    </source>
</evidence>
<dbReference type="Proteomes" id="UP001286313">
    <property type="component" value="Unassembled WGS sequence"/>
</dbReference>
<feature type="domain" description="C2H2-type" evidence="12">
    <location>
        <begin position="56"/>
        <end position="83"/>
    </location>
</feature>
<dbReference type="PROSITE" id="PS50157">
    <property type="entry name" value="ZINC_FINGER_C2H2_2"/>
    <property type="match status" value="2"/>
</dbReference>
<evidence type="ECO:0000256" key="1">
    <source>
        <dbReference type="ARBA" id="ARBA00004123"/>
    </source>
</evidence>
<feature type="domain" description="C2H2-type" evidence="12">
    <location>
        <begin position="84"/>
        <end position="111"/>
    </location>
</feature>
<dbReference type="SUPFAM" id="SSF57667">
    <property type="entry name" value="beta-beta-alpha zinc fingers"/>
    <property type="match status" value="2"/>
</dbReference>
<keyword evidence="6" id="KW-0862">Zinc</keyword>